<accession>A0ABM0V2R5</accession>
<name>A0ABM0V2R5_CAMSA</name>
<dbReference type="InterPro" id="IPR035563">
    <property type="entry name" value="SF3As1_ubi"/>
</dbReference>
<evidence type="ECO:0000313" key="6">
    <source>
        <dbReference type="RefSeq" id="XP_010449920.1"/>
    </source>
</evidence>
<organism evidence="5 6">
    <name type="scientific">Camelina sativa</name>
    <name type="common">False flax</name>
    <name type="synonym">Myagrum sativum</name>
    <dbReference type="NCBI Taxonomy" id="90675"/>
    <lineage>
        <taxon>Eukaryota</taxon>
        <taxon>Viridiplantae</taxon>
        <taxon>Streptophyta</taxon>
        <taxon>Embryophyta</taxon>
        <taxon>Tracheophyta</taxon>
        <taxon>Spermatophyta</taxon>
        <taxon>Magnoliopsida</taxon>
        <taxon>eudicotyledons</taxon>
        <taxon>Gunneridae</taxon>
        <taxon>Pentapetalae</taxon>
        <taxon>rosids</taxon>
        <taxon>malvids</taxon>
        <taxon>Brassicales</taxon>
        <taxon>Brassicaceae</taxon>
        <taxon>Camelineae</taxon>
        <taxon>Camelina</taxon>
    </lineage>
</organism>
<dbReference type="RefSeq" id="XP_010449920.1">
    <property type="nucleotide sequence ID" value="XM_010451618.2"/>
</dbReference>
<sequence>MWQNDPDLETMIDIAAVFIFKNGVEYEEELIATFPSYSFVDSSDPNHGLYQRKLMEYRNGTYDAAPVIITGEIVEPPPGNIKTLIEHTANYVSKEGEKAEKMIRDRNFNTERYQFMKRSHPFHAFYQKKLAEYRSQKDDDDDEVVVVVVDDEAAAAPQQSLPKQQFIILPNCLQLRLPPEMSLREFDTMKLTAHFAAWYGSEFWLGLAERNRPELGFMNSTDRSFRQFTELVVAYTKVLTPLPTDVGQELSDSPAFLKAIIDAFLKRIQWDPAQHFKWLERGEQAMLDWHASVANDFANKDQYLPPLPKQPPPPPLEEPNPKRQRLDESAPLVPEDQFLAQHPGSSTIKVSVPNADGGQVVIEITVQSLSESVASLKEKLAGEIQVPASTHKLTSGKARVLEDNDKSLAHYNVGPGDTLTLSL</sequence>
<evidence type="ECO:0000256" key="2">
    <source>
        <dbReference type="SAM" id="MobiDB-lite"/>
    </source>
</evidence>
<keyword evidence="1" id="KW-0507">mRNA processing</keyword>
<dbReference type="SMART" id="SM00213">
    <property type="entry name" value="UBQ"/>
    <property type="match status" value="1"/>
</dbReference>
<dbReference type="Pfam" id="PF00240">
    <property type="entry name" value="ubiquitin"/>
    <property type="match status" value="1"/>
</dbReference>
<feature type="region of interest" description="Disordered" evidence="2">
    <location>
        <begin position="300"/>
        <end position="325"/>
    </location>
</feature>
<dbReference type="SUPFAM" id="SSF54236">
    <property type="entry name" value="Ubiquitin-like"/>
    <property type="match status" value="1"/>
</dbReference>
<dbReference type="InterPro" id="IPR000061">
    <property type="entry name" value="Surp"/>
</dbReference>
<dbReference type="Gene3D" id="3.10.20.90">
    <property type="entry name" value="Phosphatidylinositol 3-kinase Catalytic Subunit, Chain A, domain 1"/>
    <property type="match status" value="1"/>
</dbReference>
<dbReference type="InterPro" id="IPR000626">
    <property type="entry name" value="Ubiquitin-like_dom"/>
</dbReference>
<gene>
    <name evidence="6" type="primary">LOC104732095</name>
</gene>
<dbReference type="CDD" id="cd01800">
    <property type="entry name" value="Ubl_SF3a120"/>
    <property type="match status" value="1"/>
</dbReference>
<reference evidence="6" key="2">
    <citation type="submission" date="2025-08" db="UniProtKB">
        <authorList>
            <consortium name="RefSeq"/>
        </authorList>
    </citation>
    <scope>IDENTIFICATION</scope>
    <source>
        <tissue evidence="6">Leaf</tissue>
    </source>
</reference>
<dbReference type="InterPro" id="IPR035967">
    <property type="entry name" value="SWAP/Surp_sf"/>
</dbReference>
<dbReference type="GeneID" id="104732095"/>
<evidence type="ECO:0000256" key="1">
    <source>
        <dbReference type="ARBA" id="ARBA00022664"/>
    </source>
</evidence>
<dbReference type="PANTHER" id="PTHR15316">
    <property type="entry name" value="SPLICEOSOME ASSOCIATED PROTEIN 114/SWAP SPLICING FACTOR-RELATED"/>
    <property type="match status" value="1"/>
</dbReference>
<feature type="domain" description="SURP motif" evidence="4">
    <location>
        <begin position="84"/>
        <end position="126"/>
    </location>
</feature>
<dbReference type="SUPFAM" id="SSF109905">
    <property type="entry name" value="Surp module (SWAP domain)"/>
    <property type="match status" value="3"/>
</dbReference>
<evidence type="ECO:0000313" key="5">
    <source>
        <dbReference type="Proteomes" id="UP000694864"/>
    </source>
</evidence>
<feature type="domain" description="SURP motif" evidence="4">
    <location>
        <begin position="11"/>
        <end position="50"/>
    </location>
</feature>
<dbReference type="SMART" id="SM00648">
    <property type="entry name" value="SWAP"/>
    <property type="match status" value="3"/>
</dbReference>
<dbReference type="Gene3D" id="1.10.10.790">
    <property type="entry name" value="Surp module"/>
    <property type="match status" value="3"/>
</dbReference>
<dbReference type="PANTHER" id="PTHR15316:SF1">
    <property type="entry name" value="SPLICING FACTOR 3A SUBUNIT 1"/>
    <property type="match status" value="1"/>
</dbReference>
<evidence type="ECO:0000259" key="3">
    <source>
        <dbReference type="PROSITE" id="PS50053"/>
    </source>
</evidence>
<evidence type="ECO:0000259" key="4">
    <source>
        <dbReference type="PROSITE" id="PS50128"/>
    </source>
</evidence>
<proteinExistence type="predicted"/>
<dbReference type="PROSITE" id="PS50053">
    <property type="entry name" value="UBIQUITIN_2"/>
    <property type="match status" value="1"/>
</dbReference>
<feature type="domain" description="SURP motif" evidence="4">
    <location>
        <begin position="188"/>
        <end position="228"/>
    </location>
</feature>
<keyword evidence="5" id="KW-1185">Reference proteome</keyword>
<dbReference type="Proteomes" id="UP000694864">
    <property type="component" value="Chromosome 12"/>
</dbReference>
<dbReference type="InterPro" id="IPR029071">
    <property type="entry name" value="Ubiquitin-like_domsf"/>
</dbReference>
<dbReference type="Pfam" id="PF01805">
    <property type="entry name" value="Surp"/>
    <property type="match status" value="3"/>
</dbReference>
<dbReference type="PROSITE" id="PS50128">
    <property type="entry name" value="SURP"/>
    <property type="match status" value="3"/>
</dbReference>
<protein>
    <submittedName>
        <fullName evidence="6">Probable splicing factor 3A subunit 1</fullName>
    </submittedName>
</protein>
<feature type="compositionally biased region" description="Pro residues" evidence="2">
    <location>
        <begin position="305"/>
        <end position="318"/>
    </location>
</feature>
<dbReference type="InterPro" id="IPR045146">
    <property type="entry name" value="SF3A1"/>
</dbReference>
<feature type="domain" description="Ubiquitin-like" evidence="3">
    <location>
        <begin position="348"/>
        <end position="423"/>
    </location>
</feature>
<reference evidence="5" key="1">
    <citation type="journal article" date="2014" name="Nat. Commun.">
        <title>The emerging biofuel crop Camelina sativa retains a highly undifferentiated hexaploid genome structure.</title>
        <authorList>
            <person name="Kagale S."/>
            <person name="Koh C."/>
            <person name="Nixon J."/>
            <person name="Bollina V."/>
            <person name="Clarke W.E."/>
            <person name="Tuteja R."/>
            <person name="Spillane C."/>
            <person name="Robinson S.J."/>
            <person name="Links M.G."/>
            <person name="Clarke C."/>
            <person name="Higgins E.E."/>
            <person name="Huebert T."/>
            <person name="Sharpe A.G."/>
            <person name="Parkin I.A."/>
        </authorList>
    </citation>
    <scope>NUCLEOTIDE SEQUENCE [LARGE SCALE GENOMIC DNA]</scope>
    <source>
        <strain evidence="5">cv. DH55</strain>
    </source>
</reference>